<keyword evidence="3" id="KW-1185">Reference proteome</keyword>
<gene>
    <name evidence="2" type="ORF">A4U43_C07F37290</name>
</gene>
<evidence type="ECO:0000256" key="1">
    <source>
        <dbReference type="SAM" id="MobiDB-lite"/>
    </source>
</evidence>
<evidence type="ECO:0000313" key="3">
    <source>
        <dbReference type="Proteomes" id="UP000243459"/>
    </source>
</evidence>
<organism evidence="2 3">
    <name type="scientific">Asparagus officinalis</name>
    <name type="common">Garden asparagus</name>
    <dbReference type="NCBI Taxonomy" id="4686"/>
    <lineage>
        <taxon>Eukaryota</taxon>
        <taxon>Viridiplantae</taxon>
        <taxon>Streptophyta</taxon>
        <taxon>Embryophyta</taxon>
        <taxon>Tracheophyta</taxon>
        <taxon>Spermatophyta</taxon>
        <taxon>Magnoliopsida</taxon>
        <taxon>Liliopsida</taxon>
        <taxon>Asparagales</taxon>
        <taxon>Asparagaceae</taxon>
        <taxon>Asparagoideae</taxon>
        <taxon>Asparagus</taxon>
    </lineage>
</organism>
<feature type="region of interest" description="Disordered" evidence="1">
    <location>
        <begin position="198"/>
        <end position="230"/>
    </location>
</feature>
<dbReference type="Gramene" id="ONK65455">
    <property type="protein sequence ID" value="ONK65455"/>
    <property type="gene ID" value="A4U43_C07F37290"/>
</dbReference>
<sequence length="291" mass="31495">MVAGLKGREVTLSMWGNLFIEYMITVFLALKIVNDANVTEGIVDVEVQDECANEEITDNSDFELSDTDYDDGAGNDVFFYHANVDLDETIAAQSAPTQTASSARAEDVEDVEYNPDEARDKLILTSMEFIRRLLMKRIVLKQGGIAKHEGVLTPKAEHKLELLKKAISTVKLSMVISRAPLGKGGRTKKVGATFAANKGRRAGSQRKGVGGRNEGTSGTAASSHEVVGSQVEGEGKLGVGLVGENLSSSKFGVGKLDRERKREGLGDEGGEWREEEEMEVLKSGSPWTEGE</sequence>
<dbReference type="AlphaFoldDB" id="A0A5P1EHP8"/>
<protein>
    <submittedName>
        <fullName evidence="2">Uncharacterized protein</fullName>
    </submittedName>
</protein>
<feature type="compositionally biased region" description="Basic and acidic residues" evidence="1">
    <location>
        <begin position="255"/>
        <end position="265"/>
    </location>
</feature>
<accession>A0A5P1EHP8</accession>
<dbReference type="Proteomes" id="UP000243459">
    <property type="component" value="Chromosome 7"/>
</dbReference>
<dbReference type="EMBL" id="CM007387">
    <property type="protein sequence ID" value="ONK65455.1"/>
    <property type="molecule type" value="Genomic_DNA"/>
</dbReference>
<name>A0A5P1EHP8_ASPOF</name>
<feature type="region of interest" description="Disordered" evidence="1">
    <location>
        <begin position="245"/>
        <end position="291"/>
    </location>
</feature>
<proteinExistence type="predicted"/>
<reference evidence="3" key="1">
    <citation type="journal article" date="2017" name="Nat. Commun.">
        <title>The asparagus genome sheds light on the origin and evolution of a young Y chromosome.</title>
        <authorList>
            <person name="Harkess A."/>
            <person name="Zhou J."/>
            <person name="Xu C."/>
            <person name="Bowers J.E."/>
            <person name="Van der Hulst R."/>
            <person name="Ayyampalayam S."/>
            <person name="Mercati F."/>
            <person name="Riccardi P."/>
            <person name="McKain M.R."/>
            <person name="Kakrana A."/>
            <person name="Tang H."/>
            <person name="Ray J."/>
            <person name="Groenendijk J."/>
            <person name="Arikit S."/>
            <person name="Mathioni S.M."/>
            <person name="Nakano M."/>
            <person name="Shan H."/>
            <person name="Telgmann-Rauber A."/>
            <person name="Kanno A."/>
            <person name="Yue Z."/>
            <person name="Chen H."/>
            <person name="Li W."/>
            <person name="Chen Y."/>
            <person name="Xu X."/>
            <person name="Zhang Y."/>
            <person name="Luo S."/>
            <person name="Chen H."/>
            <person name="Gao J."/>
            <person name="Mao Z."/>
            <person name="Pires J.C."/>
            <person name="Luo M."/>
            <person name="Kudrna D."/>
            <person name="Wing R.A."/>
            <person name="Meyers B.C."/>
            <person name="Yi K."/>
            <person name="Kong H."/>
            <person name="Lavrijsen P."/>
            <person name="Sunseri F."/>
            <person name="Falavigna A."/>
            <person name="Ye Y."/>
            <person name="Leebens-Mack J.H."/>
            <person name="Chen G."/>
        </authorList>
    </citation>
    <scope>NUCLEOTIDE SEQUENCE [LARGE SCALE GENOMIC DNA]</scope>
    <source>
        <strain evidence="3">cv. DH0086</strain>
    </source>
</reference>
<evidence type="ECO:0000313" key="2">
    <source>
        <dbReference type="EMBL" id="ONK65455.1"/>
    </source>
</evidence>
<feature type="compositionally biased region" description="Acidic residues" evidence="1">
    <location>
        <begin position="266"/>
        <end position="278"/>
    </location>
</feature>